<dbReference type="InterPro" id="IPR005324">
    <property type="entry name" value="Ribosomal_uS5_C"/>
</dbReference>
<evidence type="ECO:0000256" key="7">
    <source>
        <dbReference type="ARBA" id="ARBA00039335"/>
    </source>
</evidence>
<evidence type="ECO:0000256" key="2">
    <source>
        <dbReference type="ARBA" id="ARBA00008945"/>
    </source>
</evidence>
<dbReference type="PANTHER" id="PTHR48277:SF1">
    <property type="entry name" value="MITOCHONDRIAL RIBOSOMAL PROTEIN S5"/>
    <property type="match status" value="1"/>
</dbReference>
<keyword evidence="3 8" id="KW-0689">Ribosomal protein</keyword>
<evidence type="ECO:0000256" key="3">
    <source>
        <dbReference type="ARBA" id="ARBA00022980"/>
    </source>
</evidence>
<evidence type="ECO:0000256" key="1">
    <source>
        <dbReference type="ARBA" id="ARBA00004173"/>
    </source>
</evidence>
<accession>A0A0A8L0W6</accession>
<dbReference type="SUPFAM" id="SSF54768">
    <property type="entry name" value="dsRNA-binding domain-like"/>
    <property type="match status" value="1"/>
</dbReference>
<dbReference type="InterPro" id="IPR014721">
    <property type="entry name" value="Ribsml_uS5_D2-typ_fold_subgr"/>
</dbReference>
<feature type="domain" description="S5 DRBM" evidence="10">
    <location>
        <begin position="131"/>
        <end position="195"/>
    </location>
</feature>
<dbReference type="Gene3D" id="3.30.230.10">
    <property type="match status" value="1"/>
</dbReference>
<dbReference type="PROSITE" id="PS50881">
    <property type="entry name" value="S5_DSRBD"/>
    <property type="match status" value="1"/>
</dbReference>
<evidence type="ECO:0000256" key="6">
    <source>
        <dbReference type="ARBA" id="ARBA00037226"/>
    </source>
</evidence>
<dbReference type="Pfam" id="PF03719">
    <property type="entry name" value="Ribosomal_S5_C"/>
    <property type="match status" value="1"/>
</dbReference>
<keyword evidence="12" id="KW-1185">Reference proteome</keyword>
<evidence type="ECO:0000256" key="8">
    <source>
        <dbReference type="PROSITE-ProRule" id="PRU00268"/>
    </source>
</evidence>
<evidence type="ECO:0000313" key="12">
    <source>
        <dbReference type="Proteomes" id="UP000031516"/>
    </source>
</evidence>
<evidence type="ECO:0000256" key="9">
    <source>
        <dbReference type="RuleBase" id="RU003823"/>
    </source>
</evidence>
<keyword evidence="5 8" id="KW-0687">Ribonucleoprotein</keyword>
<reference evidence="11 12" key="1">
    <citation type="submission" date="2014-03" db="EMBL/GenBank/DDBJ databases">
        <title>The genome of Kluyveromyces dobzhanskii.</title>
        <authorList>
            <person name="Nystedt B."/>
            <person name="Astrom S."/>
        </authorList>
    </citation>
    <scope>NUCLEOTIDE SEQUENCE [LARGE SCALE GENOMIC DNA]</scope>
    <source>
        <strain evidence="11 12">CBS 2104</strain>
    </source>
</reference>
<gene>
    <name evidence="11" type="ORF">KLDO_g853</name>
</gene>
<comment type="function">
    <text evidence="6">Component of the mitochondrial ribosome (mitoribosome), a dedicated translation machinery responsible for the synthesis of mitochondrial genome-encoded proteins, including at least some of the essential transmembrane subunits of the mitochondrial respiratory chain. The mitoribosomes are attached to the mitochondrial inner membrane and translation products are cotranslationally integrated into the membrane.</text>
</comment>
<comment type="similarity">
    <text evidence="2 9">Belongs to the universal ribosomal protein uS5 family.</text>
</comment>
<evidence type="ECO:0000259" key="10">
    <source>
        <dbReference type="PROSITE" id="PS50881"/>
    </source>
</evidence>
<dbReference type="EMBL" id="CCBQ010000016">
    <property type="protein sequence ID" value="CDO92534.1"/>
    <property type="molecule type" value="Genomic_DNA"/>
</dbReference>
<comment type="caution">
    <text evidence="11">The sequence shown here is derived from an EMBL/GenBank/DDBJ whole genome shotgun (WGS) entry which is preliminary data.</text>
</comment>
<protein>
    <recommendedName>
        <fullName evidence="7">Small ribosomal subunit protein uS5m</fullName>
    </recommendedName>
</protein>
<organism evidence="11 12">
    <name type="scientific">Kluyveromyces dobzhanskii CBS 2104</name>
    <dbReference type="NCBI Taxonomy" id="1427455"/>
    <lineage>
        <taxon>Eukaryota</taxon>
        <taxon>Fungi</taxon>
        <taxon>Dikarya</taxon>
        <taxon>Ascomycota</taxon>
        <taxon>Saccharomycotina</taxon>
        <taxon>Saccharomycetes</taxon>
        <taxon>Saccharomycetales</taxon>
        <taxon>Saccharomycetaceae</taxon>
        <taxon>Kluyveromyces</taxon>
    </lineage>
</organism>
<dbReference type="InterPro" id="IPR013810">
    <property type="entry name" value="Ribosomal_uS5_N"/>
</dbReference>
<dbReference type="GO" id="GO:0006412">
    <property type="term" value="P:translation"/>
    <property type="evidence" value="ECO:0007669"/>
    <property type="project" value="InterPro"/>
</dbReference>
<dbReference type="GO" id="GO:0003735">
    <property type="term" value="F:structural constituent of ribosome"/>
    <property type="evidence" value="ECO:0007669"/>
    <property type="project" value="UniProtKB-UniRule"/>
</dbReference>
<name>A0A0A8L0W6_9SACH</name>
<dbReference type="PANTHER" id="PTHR48277">
    <property type="entry name" value="MITOCHONDRIAL RIBOSOMAL PROTEIN S5"/>
    <property type="match status" value="1"/>
</dbReference>
<proteinExistence type="inferred from homology"/>
<dbReference type="SUPFAM" id="SSF54211">
    <property type="entry name" value="Ribosomal protein S5 domain 2-like"/>
    <property type="match status" value="1"/>
</dbReference>
<dbReference type="FunFam" id="3.30.160.20:FF:000022">
    <property type="entry name" value="28S ribosomal protein S5, mitochondrial"/>
    <property type="match status" value="1"/>
</dbReference>
<evidence type="ECO:0000256" key="4">
    <source>
        <dbReference type="ARBA" id="ARBA00023128"/>
    </source>
</evidence>
<dbReference type="GO" id="GO:0003723">
    <property type="term" value="F:RNA binding"/>
    <property type="evidence" value="ECO:0007669"/>
    <property type="project" value="InterPro"/>
</dbReference>
<dbReference type="Pfam" id="PF00333">
    <property type="entry name" value="Ribosomal_S5"/>
    <property type="match status" value="1"/>
</dbReference>
<dbReference type="InterPro" id="IPR000851">
    <property type="entry name" value="Ribosomal_uS5"/>
</dbReference>
<evidence type="ECO:0000256" key="5">
    <source>
        <dbReference type="ARBA" id="ARBA00023274"/>
    </source>
</evidence>
<dbReference type="AlphaFoldDB" id="A0A0A8L0W6"/>
<sequence>MFVRSFSSTARIFQQDLLKKYYSPELLRSISLADKVIPENVEFKPQTNVEFSPPYLDNFATLHPYWDYKPNTPHLHSNSSSQFVQEMEKHPDLTPPVGSYIQSEGRSDIQNIANGIQLQTGFDAQHIVRKLVMKPLILKMVSNQTAKGKIPSFYSLVVVGDKNGMVGIGEGKSREDMAESIKKAHWDAVRNLKEVPRFENRTIFENVDYRYHGVKLFLRAAKPGFGLRVNHVIYEICECAGIRDLSAKVYKSRNIMNIAKGTIEAFTKSQKSLDEIALGRGKKIVDVKKVYYSA</sequence>
<dbReference type="Gene3D" id="3.30.160.20">
    <property type="match status" value="1"/>
</dbReference>
<keyword evidence="4" id="KW-0496">Mitochondrion</keyword>
<dbReference type="FunFam" id="3.30.230.10:FF:000041">
    <property type="entry name" value="37S ribosomal protein S5"/>
    <property type="match status" value="1"/>
</dbReference>
<evidence type="ECO:0000313" key="11">
    <source>
        <dbReference type="EMBL" id="CDO92534.1"/>
    </source>
</evidence>
<dbReference type="OrthoDB" id="309483at2759"/>
<dbReference type="Proteomes" id="UP000031516">
    <property type="component" value="Unassembled WGS sequence"/>
</dbReference>
<dbReference type="InterPro" id="IPR020568">
    <property type="entry name" value="Ribosomal_Su5_D2-typ_SF"/>
</dbReference>
<comment type="subcellular location">
    <subcellularLocation>
        <location evidence="1">Mitochondrion</location>
    </subcellularLocation>
</comment>
<dbReference type="GO" id="GO:0005763">
    <property type="term" value="C:mitochondrial small ribosomal subunit"/>
    <property type="evidence" value="ECO:0007669"/>
    <property type="project" value="UniProtKB-ARBA"/>
</dbReference>